<proteinExistence type="predicted"/>
<dbReference type="eggNOG" id="ENOG502STC1">
    <property type="taxonomic scope" value="Eukaryota"/>
</dbReference>
<evidence type="ECO:0000313" key="2">
    <source>
        <dbReference type="Proteomes" id="UP000019373"/>
    </source>
</evidence>
<dbReference type="RefSeq" id="XP_007800707.1">
    <property type="nucleotide sequence ID" value="XM_007802516.1"/>
</dbReference>
<accession>U1HWE6</accession>
<dbReference type="OrthoDB" id="2322999at2759"/>
<reference evidence="2" key="1">
    <citation type="journal article" date="2014" name="BMC Genomics">
        <title>Genome characteristics reveal the impact of lichenization on lichen-forming fungus Endocarpon pusillum Hedwig (Verrucariales, Ascomycota).</title>
        <authorList>
            <person name="Wang Y.-Y."/>
            <person name="Liu B."/>
            <person name="Zhang X.-Y."/>
            <person name="Zhou Q.-M."/>
            <person name="Zhang T."/>
            <person name="Li H."/>
            <person name="Yu Y.-F."/>
            <person name="Zhang X.-L."/>
            <person name="Hao X.-Y."/>
            <person name="Wang M."/>
            <person name="Wang L."/>
            <person name="Wei J.-C."/>
        </authorList>
    </citation>
    <scope>NUCLEOTIDE SEQUENCE [LARGE SCALE GENOMIC DNA]</scope>
    <source>
        <strain evidence="2">Z07020 / HMAS-L-300199</strain>
    </source>
</reference>
<organism evidence="1 2">
    <name type="scientific">Endocarpon pusillum (strain Z07020 / HMAS-L-300199)</name>
    <name type="common">Lichen-forming fungus</name>
    <dbReference type="NCBI Taxonomy" id="1263415"/>
    <lineage>
        <taxon>Eukaryota</taxon>
        <taxon>Fungi</taxon>
        <taxon>Dikarya</taxon>
        <taxon>Ascomycota</taxon>
        <taxon>Pezizomycotina</taxon>
        <taxon>Eurotiomycetes</taxon>
        <taxon>Chaetothyriomycetidae</taxon>
        <taxon>Verrucariales</taxon>
        <taxon>Verrucariaceae</taxon>
        <taxon>Endocarpon</taxon>
    </lineage>
</organism>
<dbReference type="AlphaFoldDB" id="U1HWE6"/>
<name>U1HWE6_ENDPU</name>
<protein>
    <submittedName>
        <fullName evidence="1">Uncharacterized protein</fullName>
    </submittedName>
</protein>
<keyword evidence="2" id="KW-1185">Reference proteome</keyword>
<evidence type="ECO:0000313" key="1">
    <source>
        <dbReference type="EMBL" id="ERF73704.1"/>
    </source>
</evidence>
<dbReference type="EMBL" id="KE720941">
    <property type="protein sequence ID" value="ERF73704.1"/>
    <property type="molecule type" value="Genomic_DNA"/>
</dbReference>
<gene>
    <name evidence="1" type="ORF">EPUS_00958</name>
</gene>
<dbReference type="Proteomes" id="UP000019373">
    <property type="component" value="Unassembled WGS sequence"/>
</dbReference>
<dbReference type="GeneID" id="19236017"/>
<dbReference type="OMA" id="IEALWIF"/>
<sequence>MASNLLPYTAAEFNSIPDIMDSAKGFEEANTSGLLLQELGQALPKREVNCSLGVTLVHRHYDLAQYEMLVNIGNVAVPWNTNNEASGLANPSSWCFTKDGVMPYVFTYGGVKVSMGDRMRESLSGYRSILEKKHTSHIFGLCTLDGVSLAQAAPTVDFTSRRANITLPFDENPSEGGAIKAMWQIQQVMSINSSSCYLPCNCH</sequence>
<dbReference type="HOGENOM" id="CLU_100665_0_0_1"/>